<accession>A0AAV1Q0F3</accession>
<name>A0AAV1Q0F3_SCOSC</name>
<dbReference type="EMBL" id="CAWUFR010000383">
    <property type="protein sequence ID" value="CAK6977019.1"/>
    <property type="molecule type" value="Genomic_DNA"/>
</dbReference>
<protein>
    <submittedName>
        <fullName evidence="1">Uncharacterized protein</fullName>
    </submittedName>
</protein>
<evidence type="ECO:0000313" key="1">
    <source>
        <dbReference type="EMBL" id="CAK6977019.1"/>
    </source>
</evidence>
<sequence length="184" mass="20700">MHQSTGEETDRRRTVSSFTHIRINSRRHSGASVGTVVVELGHLNRFCYATSQTLIDPTLQRSMGTTVANCSGILRYGNLSMLDKSSLPWFFWTEKFGKDASLVCNFMIVQDDFESPLKALLSPDKYFVMGASEVSCCSETRGQQKSTRSSRARINILIYQFPAAAEAVMDDVLLALQHCYELLW</sequence>
<reference evidence="1 2" key="1">
    <citation type="submission" date="2024-01" db="EMBL/GenBank/DDBJ databases">
        <authorList>
            <person name="Alioto T."/>
            <person name="Alioto T."/>
            <person name="Gomez Garrido J."/>
        </authorList>
    </citation>
    <scope>NUCLEOTIDE SEQUENCE [LARGE SCALE GENOMIC DNA]</scope>
</reference>
<organism evidence="1 2">
    <name type="scientific">Scomber scombrus</name>
    <name type="common">Atlantic mackerel</name>
    <name type="synonym">Scomber vernalis</name>
    <dbReference type="NCBI Taxonomy" id="13677"/>
    <lineage>
        <taxon>Eukaryota</taxon>
        <taxon>Metazoa</taxon>
        <taxon>Chordata</taxon>
        <taxon>Craniata</taxon>
        <taxon>Vertebrata</taxon>
        <taxon>Euteleostomi</taxon>
        <taxon>Actinopterygii</taxon>
        <taxon>Neopterygii</taxon>
        <taxon>Teleostei</taxon>
        <taxon>Neoteleostei</taxon>
        <taxon>Acanthomorphata</taxon>
        <taxon>Pelagiaria</taxon>
        <taxon>Scombriformes</taxon>
        <taxon>Scombridae</taxon>
        <taxon>Scomber</taxon>
    </lineage>
</organism>
<gene>
    <name evidence="1" type="ORF">FSCOSCO3_A013180</name>
</gene>
<proteinExistence type="predicted"/>
<comment type="caution">
    <text evidence="1">The sequence shown here is derived from an EMBL/GenBank/DDBJ whole genome shotgun (WGS) entry which is preliminary data.</text>
</comment>
<dbReference type="Proteomes" id="UP001314229">
    <property type="component" value="Unassembled WGS sequence"/>
</dbReference>
<keyword evidence="2" id="KW-1185">Reference proteome</keyword>
<dbReference type="AlphaFoldDB" id="A0AAV1Q0F3"/>
<evidence type="ECO:0000313" key="2">
    <source>
        <dbReference type="Proteomes" id="UP001314229"/>
    </source>
</evidence>